<name>A0A8H5ASM7_9AGAR</name>
<feature type="compositionally biased region" description="Polar residues" evidence="1">
    <location>
        <begin position="187"/>
        <end position="196"/>
    </location>
</feature>
<feature type="compositionally biased region" description="Polar residues" evidence="1">
    <location>
        <begin position="31"/>
        <end position="47"/>
    </location>
</feature>
<dbReference type="PANTHER" id="PTHR35871">
    <property type="entry name" value="EXPRESSED PROTEIN"/>
    <property type="match status" value="1"/>
</dbReference>
<feature type="region of interest" description="Disordered" evidence="1">
    <location>
        <begin position="185"/>
        <end position="215"/>
    </location>
</feature>
<sequence length="806" mass="91299">MHSKTTKSRLQNFGKHAQKQSKATSEDVPLPQTSDLPPAGCTTSQATNSIPQESYAISLDNQEQPIYLLGILDGVEEEGLPDLADSLSEMGDSDVDSEDGEFAYMFEENEDMEIQDFSELETFTKVLSEAQRIAVEAENERLKDHSRPTQYLRNSARTKRRQRAFQKDLAKKGFPSVLEWLKKSKPAASTSTQETISVSSEDSEDETQSSESDNEMVDSHYLVQDMSDFPTNSVEFHQEDSMSVHDQDATYLKDPAADAQKKIAELLEQLRNGQKPTDDTPPTESDQVLDQMNYTNIPKLRRACAALTVKSKDKKLDVLFRTRITGMVGTLNLYLDSQLSYSWREASLIAAKAQGKGVTHARNLRTWIHRYLGTSKLPVHSYGRLKGSILDDEDFSHLIQVHLTAIAKGGYIRAQDIVDYMQSTEMQQKLDKMGAKKKTISLRTAQCWLHKMGWRYGRKRNGMYVDGQEREDVVEYREEFIEQWKSYNKRMYSYSNNGEKFTNLQGFPVPPGQAFRLILVTHDESTFYETDRRKSVWSHKTDKAVPVKKGKGVSLMASDFLTVEWGRLQSEDGTEAARILFKAGKNRDGYFTSDDLIAQVDHAIDIFEGRTNGLATGLFFLTMHPAIRSVQMMPFLHVKCQNFPQKTGLIEKVVHMQSFYFDDDHPEMPGYFKGMEQIIRERGLYANRSARFIAAYDLGLSGAEAAWVNKKYHGHRTLPPIWIAYLEDLAALGAKPIDYPALPSRARPKLQDAEKENMWRRRWDIGVSYPAWRLSYGEITVDGVHESKGGTMMGGGGNVVKTGTGD</sequence>
<dbReference type="Proteomes" id="UP000567179">
    <property type="component" value="Unassembled WGS sequence"/>
</dbReference>
<feature type="region of interest" description="Disordered" evidence="1">
    <location>
        <begin position="138"/>
        <end position="165"/>
    </location>
</feature>
<dbReference type="OrthoDB" id="6511194at2759"/>
<accession>A0A8H5ASM7</accession>
<reference evidence="2 3" key="1">
    <citation type="journal article" date="2020" name="ISME J.">
        <title>Uncovering the hidden diversity of litter-decomposition mechanisms in mushroom-forming fungi.</title>
        <authorList>
            <person name="Floudas D."/>
            <person name="Bentzer J."/>
            <person name="Ahren D."/>
            <person name="Johansson T."/>
            <person name="Persson P."/>
            <person name="Tunlid A."/>
        </authorList>
    </citation>
    <scope>NUCLEOTIDE SEQUENCE [LARGE SCALE GENOMIC DNA]</scope>
    <source>
        <strain evidence="2 3">CBS 101986</strain>
    </source>
</reference>
<evidence type="ECO:0000313" key="2">
    <source>
        <dbReference type="EMBL" id="KAF5310155.1"/>
    </source>
</evidence>
<comment type="caution">
    <text evidence="2">The sequence shown here is derived from an EMBL/GenBank/DDBJ whole genome shotgun (WGS) entry which is preliminary data.</text>
</comment>
<protein>
    <submittedName>
        <fullName evidence="2">Uncharacterized protein</fullName>
    </submittedName>
</protein>
<evidence type="ECO:0000313" key="3">
    <source>
        <dbReference type="Proteomes" id="UP000567179"/>
    </source>
</evidence>
<dbReference type="EMBL" id="JAACJJ010000058">
    <property type="protein sequence ID" value="KAF5310155.1"/>
    <property type="molecule type" value="Genomic_DNA"/>
</dbReference>
<gene>
    <name evidence="2" type="ORF">D9619_010553</name>
</gene>
<feature type="compositionally biased region" description="Basic and acidic residues" evidence="1">
    <location>
        <begin position="138"/>
        <end position="147"/>
    </location>
</feature>
<keyword evidence="3" id="KW-1185">Reference proteome</keyword>
<dbReference type="PANTHER" id="PTHR35871:SF1">
    <property type="entry name" value="CXC1-LIKE CYSTEINE CLUSTER ASSOCIATED WITH KDZ TRANSPOSASES DOMAIN-CONTAINING PROTEIN"/>
    <property type="match status" value="1"/>
</dbReference>
<organism evidence="2 3">
    <name type="scientific">Psilocybe cf. subviscida</name>
    <dbReference type="NCBI Taxonomy" id="2480587"/>
    <lineage>
        <taxon>Eukaryota</taxon>
        <taxon>Fungi</taxon>
        <taxon>Dikarya</taxon>
        <taxon>Basidiomycota</taxon>
        <taxon>Agaricomycotina</taxon>
        <taxon>Agaricomycetes</taxon>
        <taxon>Agaricomycetidae</taxon>
        <taxon>Agaricales</taxon>
        <taxon>Agaricineae</taxon>
        <taxon>Strophariaceae</taxon>
        <taxon>Psilocybe</taxon>
    </lineage>
</organism>
<dbReference type="AlphaFoldDB" id="A0A8H5ASM7"/>
<feature type="region of interest" description="Disordered" evidence="1">
    <location>
        <begin position="1"/>
        <end position="47"/>
    </location>
</feature>
<feature type="compositionally biased region" description="Acidic residues" evidence="1">
    <location>
        <begin position="201"/>
        <end position="215"/>
    </location>
</feature>
<evidence type="ECO:0000256" key="1">
    <source>
        <dbReference type="SAM" id="MobiDB-lite"/>
    </source>
</evidence>
<proteinExistence type="predicted"/>